<dbReference type="EC" id="3.2.1.14" evidence="2"/>
<comment type="similarity">
    <text evidence="9">Belongs to the glycosyl hydrolase 18 family.</text>
</comment>
<dbReference type="Gene3D" id="3.20.20.80">
    <property type="entry name" value="Glycosidases"/>
    <property type="match status" value="1"/>
</dbReference>
<gene>
    <name evidence="12" type="ORF">Slati_1222800</name>
</gene>
<evidence type="ECO:0000256" key="2">
    <source>
        <dbReference type="ARBA" id="ARBA00012729"/>
    </source>
</evidence>
<comment type="caution">
    <text evidence="12">The sequence shown here is derived from an EMBL/GenBank/DDBJ whole genome shotgun (WGS) entry which is preliminary data.</text>
</comment>
<keyword evidence="10" id="KW-0732">Signal</keyword>
<evidence type="ECO:0000256" key="5">
    <source>
        <dbReference type="ARBA" id="ARBA00023277"/>
    </source>
</evidence>
<dbReference type="GO" id="GO:0006032">
    <property type="term" value="P:chitin catabolic process"/>
    <property type="evidence" value="ECO:0007669"/>
    <property type="project" value="UniProtKB-KW"/>
</dbReference>
<reference evidence="12" key="2">
    <citation type="journal article" date="2024" name="Plant">
        <title>Genomic evolution and insights into agronomic trait innovations of Sesamum species.</title>
        <authorList>
            <person name="Miao H."/>
            <person name="Wang L."/>
            <person name="Qu L."/>
            <person name="Liu H."/>
            <person name="Sun Y."/>
            <person name="Le M."/>
            <person name="Wang Q."/>
            <person name="Wei S."/>
            <person name="Zheng Y."/>
            <person name="Lin W."/>
            <person name="Duan Y."/>
            <person name="Cao H."/>
            <person name="Xiong S."/>
            <person name="Wang X."/>
            <person name="Wei L."/>
            <person name="Li C."/>
            <person name="Ma Q."/>
            <person name="Ju M."/>
            <person name="Zhao R."/>
            <person name="Li G."/>
            <person name="Mu C."/>
            <person name="Tian Q."/>
            <person name="Mei H."/>
            <person name="Zhang T."/>
            <person name="Gao T."/>
            <person name="Zhang H."/>
        </authorList>
    </citation>
    <scope>NUCLEOTIDE SEQUENCE</scope>
    <source>
        <strain evidence="12">KEN1</strain>
    </source>
</reference>
<dbReference type="GO" id="GO:0000272">
    <property type="term" value="P:polysaccharide catabolic process"/>
    <property type="evidence" value="ECO:0007669"/>
    <property type="project" value="UniProtKB-KW"/>
</dbReference>
<dbReference type="PANTHER" id="PTHR45708:SF21">
    <property type="entry name" value="ACIDIC ENDOCHITINASE"/>
    <property type="match status" value="1"/>
</dbReference>
<proteinExistence type="inferred from homology"/>
<dbReference type="InterPro" id="IPR001223">
    <property type="entry name" value="Glyco_hydro18_cat"/>
</dbReference>
<feature type="chain" id="PRO_5043475537" description="chitinase" evidence="10">
    <location>
        <begin position="34"/>
        <end position="233"/>
    </location>
</feature>
<dbReference type="PANTHER" id="PTHR45708">
    <property type="entry name" value="ENDOCHITINASE"/>
    <property type="match status" value="1"/>
</dbReference>
<dbReference type="InterPro" id="IPR050542">
    <property type="entry name" value="Glycosyl_Hydrlase18_Chitinase"/>
</dbReference>
<evidence type="ECO:0000259" key="11">
    <source>
        <dbReference type="PROSITE" id="PS51910"/>
    </source>
</evidence>
<organism evidence="12">
    <name type="scientific">Sesamum latifolium</name>
    <dbReference type="NCBI Taxonomy" id="2727402"/>
    <lineage>
        <taxon>Eukaryota</taxon>
        <taxon>Viridiplantae</taxon>
        <taxon>Streptophyta</taxon>
        <taxon>Embryophyta</taxon>
        <taxon>Tracheophyta</taxon>
        <taxon>Spermatophyta</taxon>
        <taxon>Magnoliopsida</taxon>
        <taxon>eudicotyledons</taxon>
        <taxon>Gunneridae</taxon>
        <taxon>Pentapetalae</taxon>
        <taxon>asterids</taxon>
        <taxon>lamiids</taxon>
        <taxon>Lamiales</taxon>
        <taxon>Pedaliaceae</taxon>
        <taxon>Sesamum</taxon>
    </lineage>
</organism>
<dbReference type="InterPro" id="IPR017853">
    <property type="entry name" value="GH"/>
</dbReference>
<evidence type="ECO:0000256" key="8">
    <source>
        <dbReference type="RuleBase" id="RU000489"/>
    </source>
</evidence>
<evidence type="ECO:0000256" key="10">
    <source>
        <dbReference type="SAM" id="SignalP"/>
    </source>
</evidence>
<dbReference type="SUPFAM" id="SSF51445">
    <property type="entry name" value="(Trans)glycosidases"/>
    <property type="match status" value="1"/>
</dbReference>
<comment type="catalytic activity">
    <reaction evidence="1">
        <text>Random endo-hydrolysis of N-acetyl-beta-D-glucosaminide (1-&gt;4)-beta-linkages in chitin and chitodextrins.</text>
        <dbReference type="EC" id="3.2.1.14"/>
    </reaction>
</comment>
<dbReference type="PROSITE" id="PS51910">
    <property type="entry name" value="GH18_2"/>
    <property type="match status" value="1"/>
</dbReference>
<dbReference type="InterPro" id="IPR001579">
    <property type="entry name" value="Glyco_hydro_18_chit_AS"/>
</dbReference>
<feature type="signal peptide" evidence="10">
    <location>
        <begin position="1"/>
        <end position="33"/>
    </location>
</feature>
<dbReference type="AlphaFoldDB" id="A0AAW2XI04"/>
<dbReference type="GO" id="GO:0008843">
    <property type="term" value="F:endochitinase activity"/>
    <property type="evidence" value="ECO:0007669"/>
    <property type="project" value="UniProtKB-EC"/>
</dbReference>
<keyword evidence="4" id="KW-0146">Chitin degradation</keyword>
<dbReference type="Pfam" id="PF00704">
    <property type="entry name" value="Glyco_hydro_18"/>
    <property type="match status" value="1"/>
</dbReference>
<evidence type="ECO:0000256" key="4">
    <source>
        <dbReference type="ARBA" id="ARBA00023024"/>
    </source>
</evidence>
<evidence type="ECO:0000313" key="12">
    <source>
        <dbReference type="EMBL" id="KAL0452447.1"/>
    </source>
</evidence>
<sequence length="233" mass="25294">MATSYSQATKPQLMILISCILVAFSLFSTSSEACGISVYWGQNGNEGTLLQACQSNLYEYVNLAFLNVFGHNVTPSINLAGHCDPPSGTCRRLVTEIQACQSLGIKVLLSLGGAIGDYGFSSPDDAKQFAAYLYDTFLSTSFAGPLGPVALDGVDFDIEHPTSTLYWDDLARALTSYNTPEKKVYLAAAPQCPRPDLNLDTAVRTGLFDYVWVQFYNNPPVNMTVLWATSPSL</sequence>
<keyword evidence="5" id="KW-0119">Carbohydrate metabolism</keyword>
<keyword evidence="6 8" id="KW-0326">Glycosidase</keyword>
<protein>
    <recommendedName>
        <fullName evidence="2">chitinase</fullName>
        <ecNumber evidence="2">3.2.1.14</ecNumber>
    </recommendedName>
</protein>
<evidence type="ECO:0000256" key="6">
    <source>
        <dbReference type="ARBA" id="ARBA00023295"/>
    </source>
</evidence>
<keyword evidence="7" id="KW-0624">Polysaccharide degradation</keyword>
<reference evidence="12" key="1">
    <citation type="submission" date="2020-06" db="EMBL/GenBank/DDBJ databases">
        <authorList>
            <person name="Li T."/>
            <person name="Hu X."/>
            <person name="Zhang T."/>
            <person name="Song X."/>
            <person name="Zhang H."/>
            <person name="Dai N."/>
            <person name="Sheng W."/>
            <person name="Hou X."/>
            <person name="Wei L."/>
        </authorList>
    </citation>
    <scope>NUCLEOTIDE SEQUENCE</scope>
    <source>
        <strain evidence="12">KEN1</strain>
        <tissue evidence="12">Leaf</tissue>
    </source>
</reference>
<dbReference type="GO" id="GO:0005576">
    <property type="term" value="C:extracellular region"/>
    <property type="evidence" value="ECO:0007669"/>
    <property type="project" value="TreeGrafter"/>
</dbReference>
<name>A0AAW2XI04_9LAMI</name>
<feature type="domain" description="GH18" evidence="11">
    <location>
        <begin position="34"/>
        <end position="233"/>
    </location>
</feature>
<evidence type="ECO:0000256" key="7">
    <source>
        <dbReference type="ARBA" id="ARBA00023326"/>
    </source>
</evidence>
<evidence type="ECO:0000256" key="9">
    <source>
        <dbReference type="RuleBase" id="RU004453"/>
    </source>
</evidence>
<accession>A0AAW2XI04</accession>
<dbReference type="PROSITE" id="PS01095">
    <property type="entry name" value="GH18_1"/>
    <property type="match status" value="1"/>
</dbReference>
<keyword evidence="3 8" id="KW-0378">Hydrolase</keyword>
<dbReference type="EMBL" id="JACGWN010000004">
    <property type="protein sequence ID" value="KAL0452447.1"/>
    <property type="molecule type" value="Genomic_DNA"/>
</dbReference>
<evidence type="ECO:0000256" key="3">
    <source>
        <dbReference type="ARBA" id="ARBA00022801"/>
    </source>
</evidence>
<evidence type="ECO:0000256" key="1">
    <source>
        <dbReference type="ARBA" id="ARBA00000822"/>
    </source>
</evidence>